<keyword evidence="2" id="KW-1185">Reference proteome</keyword>
<evidence type="ECO:0000313" key="1">
    <source>
        <dbReference type="EMBL" id="WUT48471.1"/>
    </source>
</evidence>
<gene>
    <name evidence="1" type="ORF">OG929_41870</name>
</gene>
<organism evidence="1 2">
    <name type="scientific">Streptomyces pseudovenezuelae</name>
    <dbReference type="NCBI Taxonomy" id="67350"/>
    <lineage>
        <taxon>Bacteria</taxon>
        <taxon>Bacillati</taxon>
        <taxon>Actinomycetota</taxon>
        <taxon>Actinomycetes</taxon>
        <taxon>Kitasatosporales</taxon>
        <taxon>Streptomycetaceae</taxon>
        <taxon>Streptomyces</taxon>
        <taxon>Streptomyces aurantiacus group</taxon>
    </lineage>
</organism>
<dbReference type="RefSeq" id="WP_329271653.1">
    <property type="nucleotide sequence ID" value="NZ_CP108992.1"/>
</dbReference>
<sequence>MSIREESSQTWTKVQLEKSDILGRLKTIEQRLLSAASDFLQARGVDTSGFNDRALKIINSGIFNFGDNNNFTNNAVGDAAQVNVSVNQPAQADNGAAT</sequence>
<reference evidence="1" key="1">
    <citation type="submission" date="2022-10" db="EMBL/GenBank/DDBJ databases">
        <title>The complete genomes of actinobacterial strains from the NBC collection.</title>
        <authorList>
            <person name="Joergensen T.S."/>
            <person name="Alvarez Arevalo M."/>
            <person name="Sterndorff E.B."/>
            <person name="Faurdal D."/>
            <person name="Vuksanovic O."/>
            <person name="Mourched A.-S."/>
            <person name="Charusanti P."/>
            <person name="Shaw S."/>
            <person name="Blin K."/>
            <person name="Weber T."/>
        </authorList>
    </citation>
    <scope>NUCLEOTIDE SEQUENCE</scope>
    <source>
        <strain evidence="1">NBC_00686</strain>
    </source>
</reference>
<dbReference type="EMBL" id="CP109011">
    <property type="protein sequence ID" value="WUT48471.1"/>
    <property type="molecule type" value="Genomic_DNA"/>
</dbReference>
<protein>
    <submittedName>
        <fullName evidence="1">Uncharacterized protein</fullName>
    </submittedName>
</protein>
<accession>A0ABZ1X9T9</accession>
<proteinExistence type="predicted"/>
<name>A0ABZ1X9T9_9ACTN</name>
<dbReference type="Proteomes" id="UP001432168">
    <property type="component" value="Chromosome"/>
</dbReference>
<evidence type="ECO:0000313" key="2">
    <source>
        <dbReference type="Proteomes" id="UP001432168"/>
    </source>
</evidence>